<dbReference type="PRINTS" id="PR00080">
    <property type="entry name" value="SDRFAMILY"/>
</dbReference>
<dbReference type="PRINTS" id="PR00081">
    <property type="entry name" value="GDHRDH"/>
</dbReference>
<proteinExistence type="inferred from homology"/>
<reference evidence="4" key="1">
    <citation type="journal article" date="2019" name="Int. J. Syst. Evol. Microbiol.">
        <title>The Global Catalogue of Microorganisms (GCM) 10K type strain sequencing project: providing services to taxonomists for standard genome sequencing and annotation.</title>
        <authorList>
            <consortium name="The Broad Institute Genomics Platform"/>
            <consortium name="The Broad Institute Genome Sequencing Center for Infectious Disease"/>
            <person name="Wu L."/>
            <person name="Ma J."/>
        </authorList>
    </citation>
    <scope>NUCLEOTIDE SEQUENCE [LARGE SCALE GENOMIC DNA]</scope>
    <source>
        <strain evidence="4">JCM 9458</strain>
    </source>
</reference>
<sequence>MSAPVPGLDGRVVLVTGGSTGIGQGAAEVFAAAGMRVVIAARDAERGEAAAAAIRDAGGEARFHRADITDGNDVRALVEATVAGYGSLDFAFNNAGAAHGGGVADLTEEAFDATFAVNSRGLWLCLKYEIAQMRKQGHGGIVNNTSVHGFRAVFGGVAAYIASKHAAVALTRVAAMEEAAHGIRVNGVAPGPIETAMLAESERTVGGATAWKALIPAGRVGRVDEVAGVALWLFSSAASYVNGQVVAVDGGFLAS</sequence>
<keyword evidence="4" id="KW-1185">Reference proteome</keyword>
<evidence type="ECO:0000313" key="4">
    <source>
        <dbReference type="Proteomes" id="UP001501676"/>
    </source>
</evidence>
<dbReference type="PANTHER" id="PTHR24321">
    <property type="entry name" value="DEHYDROGENASES, SHORT CHAIN"/>
    <property type="match status" value="1"/>
</dbReference>
<gene>
    <name evidence="3" type="ORF">GCM10020369_30280</name>
</gene>
<evidence type="ECO:0000313" key="3">
    <source>
        <dbReference type="EMBL" id="GAA3387509.1"/>
    </source>
</evidence>
<evidence type="ECO:0000256" key="2">
    <source>
        <dbReference type="ARBA" id="ARBA00023002"/>
    </source>
</evidence>
<dbReference type="InterPro" id="IPR002347">
    <property type="entry name" value="SDR_fam"/>
</dbReference>
<dbReference type="SUPFAM" id="SSF51735">
    <property type="entry name" value="NAD(P)-binding Rossmann-fold domains"/>
    <property type="match status" value="1"/>
</dbReference>
<dbReference type="Pfam" id="PF13561">
    <property type="entry name" value="adh_short_C2"/>
    <property type="match status" value="1"/>
</dbReference>
<comment type="similarity">
    <text evidence="1">Belongs to the short-chain dehydrogenases/reductases (SDR) family.</text>
</comment>
<evidence type="ECO:0000256" key="1">
    <source>
        <dbReference type="ARBA" id="ARBA00006484"/>
    </source>
</evidence>
<dbReference type="Gene3D" id="3.40.50.720">
    <property type="entry name" value="NAD(P)-binding Rossmann-like Domain"/>
    <property type="match status" value="1"/>
</dbReference>
<dbReference type="EMBL" id="BAAAYN010000018">
    <property type="protein sequence ID" value="GAA3387509.1"/>
    <property type="molecule type" value="Genomic_DNA"/>
</dbReference>
<dbReference type="CDD" id="cd05233">
    <property type="entry name" value="SDR_c"/>
    <property type="match status" value="1"/>
</dbReference>
<comment type="caution">
    <text evidence="3">The sequence shown here is derived from an EMBL/GenBank/DDBJ whole genome shotgun (WGS) entry which is preliminary data.</text>
</comment>
<organism evidence="3 4">
    <name type="scientific">Cryptosporangium minutisporangium</name>
    <dbReference type="NCBI Taxonomy" id="113569"/>
    <lineage>
        <taxon>Bacteria</taxon>
        <taxon>Bacillati</taxon>
        <taxon>Actinomycetota</taxon>
        <taxon>Actinomycetes</taxon>
        <taxon>Cryptosporangiales</taxon>
        <taxon>Cryptosporangiaceae</taxon>
        <taxon>Cryptosporangium</taxon>
    </lineage>
</organism>
<accession>A0ABP6SXY0</accession>
<name>A0ABP6SXY0_9ACTN</name>
<dbReference type="InterPro" id="IPR036291">
    <property type="entry name" value="NAD(P)-bd_dom_sf"/>
</dbReference>
<dbReference type="PANTHER" id="PTHR24321:SF11">
    <property type="entry name" value="BLR0893 PROTEIN"/>
    <property type="match status" value="1"/>
</dbReference>
<dbReference type="Proteomes" id="UP001501676">
    <property type="component" value="Unassembled WGS sequence"/>
</dbReference>
<keyword evidence="2" id="KW-0560">Oxidoreductase</keyword>
<protein>
    <submittedName>
        <fullName evidence="3">SDR family oxidoreductase</fullName>
    </submittedName>
</protein>
<dbReference type="RefSeq" id="WP_345728725.1">
    <property type="nucleotide sequence ID" value="NZ_BAAAYN010000018.1"/>
</dbReference>